<dbReference type="EMBL" id="JANPWB010000015">
    <property type="protein sequence ID" value="KAJ1093313.1"/>
    <property type="molecule type" value="Genomic_DNA"/>
</dbReference>
<reference evidence="2" key="1">
    <citation type="journal article" date="2022" name="bioRxiv">
        <title>Sequencing and chromosome-scale assembly of the giantPleurodeles waltlgenome.</title>
        <authorList>
            <person name="Brown T."/>
            <person name="Elewa A."/>
            <person name="Iarovenko S."/>
            <person name="Subramanian E."/>
            <person name="Araus A.J."/>
            <person name="Petzold A."/>
            <person name="Susuki M."/>
            <person name="Suzuki K.-i.T."/>
            <person name="Hayashi T."/>
            <person name="Toyoda A."/>
            <person name="Oliveira C."/>
            <person name="Osipova E."/>
            <person name="Leigh N.D."/>
            <person name="Simon A."/>
            <person name="Yun M.H."/>
        </authorList>
    </citation>
    <scope>NUCLEOTIDE SEQUENCE</scope>
    <source>
        <strain evidence="2">20211129_DDA</strain>
        <tissue evidence="2">Liver</tissue>
    </source>
</reference>
<evidence type="ECO:0000313" key="2">
    <source>
        <dbReference type="EMBL" id="KAJ1093313.1"/>
    </source>
</evidence>
<accession>A0AAV7LWV2</accession>
<comment type="caution">
    <text evidence="2">The sequence shown here is derived from an EMBL/GenBank/DDBJ whole genome shotgun (WGS) entry which is preliminary data.</text>
</comment>
<gene>
    <name evidence="2" type="ORF">NDU88_006418</name>
</gene>
<dbReference type="AlphaFoldDB" id="A0AAV7LWV2"/>
<dbReference type="Proteomes" id="UP001066276">
    <property type="component" value="Chromosome 11"/>
</dbReference>
<keyword evidence="3" id="KW-1185">Reference proteome</keyword>
<feature type="region of interest" description="Disordered" evidence="1">
    <location>
        <begin position="132"/>
        <end position="155"/>
    </location>
</feature>
<sequence>MKKNGSTSPGKCELYGSITDRRHYLASAPSTKEDRATKTPYTRQRPKAIVQNSRPAECGCLPCALTPEGVLVPRHLDEVAEGGGSEWTCLFTRTCSTNAPADLCAGGMVPRAFACMRCAGVPLRIVFSARGERPSGCRSNQPHKQKVFHPARGER</sequence>
<evidence type="ECO:0000313" key="3">
    <source>
        <dbReference type="Proteomes" id="UP001066276"/>
    </source>
</evidence>
<protein>
    <submittedName>
        <fullName evidence="2">Uncharacterized protein</fullName>
    </submittedName>
</protein>
<name>A0AAV7LWV2_PLEWA</name>
<feature type="region of interest" description="Disordered" evidence="1">
    <location>
        <begin position="24"/>
        <end position="44"/>
    </location>
</feature>
<proteinExistence type="predicted"/>
<organism evidence="2 3">
    <name type="scientific">Pleurodeles waltl</name>
    <name type="common">Iberian ribbed newt</name>
    <dbReference type="NCBI Taxonomy" id="8319"/>
    <lineage>
        <taxon>Eukaryota</taxon>
        <taxon>Metazoa</taxon>
        <taxon>Chordata</taxon>
        <taxon>Craniata</taxon>
        <taxon>Vertebrata</taxon>
        <taxon>Euteleostomi</taxon>
        <taxon>Amphibia</taxon>
        <taxon>Batrachia</taxon>
        <taxon>Caudata</taxon>
        <taxon>Salamandroidea</taxon>
        <taxon>Salamandridae</taxon>
        <taxon>Pleurodelinae</taxon>
        <taxon>Pleurodeles</taxon>
    </lineage>
</organism>
<evidence type="ECO:0000256" key="1">
    <source>
        <dbReference type="SAM" id="MobiDB-lite"/>
    </source>
</evidence>